<dbReference type="STRING" id="97359.A0A550CZ02"/>
<feature type="compositionally biased region" description="Basic and acidic residues" evidence="5">
    <location>
        <begin position="1"/>
        <end position="15"/>
    </location>
</feature>
<evidence type="ECO:0000256" key="2">
    <source>
        <dbReference type="ARBA" id="ARBA00018687"/>
    </source>
</evidence>
<sequence length="1197" mass="135644">MTRRAAESPDNESLKENAGPSRTQVKSETKVKEEGSRRGQQQREAPEQTPDAEGDDDEEDGSPKGRKRARVNTDGESRPTGDDGEEEQQGVPLLKVKTQPRDDDGYIPGSIVRIQLHNFVTYDDVEFRPGPYLNMILGPNGTGKSSIACAICLGLNWPPAVLGRATDVPSFVKNNAVEDTGFIEIELKGPKGKDNLVIRRTIHRNNRASMFTLNGQSKSGKEIGAKMAELNVQVGNLCSFLPQDKVSEFAAMSPQQLLRETQRAAGDENLEKWHDDLITFGKTLRGVQDKLAEELNQLNQMKERNEAIERDVKRFLERKEIENAITFLKVMIPTVIYDEMRQEYASIKLLQRKQHKRVAKLKDKNAPAHTKLGELKQSVQTLVEQKKKQKDGINKFFTQLSNATKKSEEHYDEAEEINRKLEEVDQEEKGRLSKIRNAEHDIAKIDEKLKEEVKVEDPAAIEAERRAIDERDRVLRNEHGAIRDRLDDMFKQRARRSDIAQRKQHELNGLAHHENMQLVKLKNMDRDAADSVVWLRQNRDKFRMEVVEPAFISLSVVKAYNGRPTPALIADAVDACLTGFMPRTFVAQCQEDADTLNHWVNDTDKALNRKGQISVWFKPHEALSPPPVPAEQLPAMGFEGYALDFVKCPDAMRWYLSSQGAMHAIPIALSEHGANMRQMSELVGSRGGGSYIVEHVRHNVTRSRYGRRAPTTSTYPFGPAAIFVLNAQVDEGYRQRLSAELAEARQEVSLLDEQIKTVEAEAAEVNARIKELNDEKDALNKRKKAIDQAKSKKAQLQSQKDTKTALLRRLKNAPSADEKRARLKKDLLDLGKKRIKLTKEIIDLARTIRDEQTKNTSTGLKLLQAEANRDALERLCKVKDDKFQKALAEFHALDKKFVAHKAATMAALENSRQALLDIDPEIQARYTEEQQKRTAYKDAVEQAKKDGVEPPEAGDAPLSSEDLQGKLETEEAKLELNATTNPGVVEQYEKRKRDIELLEKTIEKEQKEAAGYEKRIKRAQDNWKPALEKLVSSIGKKFSATFDRIGCAGEVRIREDPDYEKWAIDILVKFRDSEKLQLLTGQRQSGGVRLVYTILYLMSLTEEARAPFSLVDEINQGMDQRAERMVHNSMVEVTCKPESGQYFLITPKLLPDLKYHDRMKILCVNNGEWLPENSDDGNMNNMISKFLRSRTRNASAA</sequence>
<gene>
    <name evidence="7" type="ORF">BD626DRAFT_476062</name>
</gene>
<dbReference type="GO" id="GO:0016887">
    <property type="term" value="F:ATP hydrolysis activity"/>
    <property type="evidence" value="ECO:0007669"/>
    <property type="project" value="InterPro"/>
</dbReference>
<evidence type="ECO:0000313" key="7">
    <source>
        <dbReference type="EMBL" id="TRM70021.1"/>
    </source>
</evidence>
<reference evidence="7 8" key="1">
    <citation type="journal article" date="2019" name="New Phytol.">
        <title>Comparative genomics reveals unique wood-decay strategies and fruiting body development in the Schizophyllaceae.</title>
        <authorList>
            <person name="Almasi E."/>
            <person name="Sahu N."/>
            <person name="Krizsan K."/>
            <person name="Balint B."/>
            <person name="Kovacs G.M."/>
            <person name="Kiss B."/>
            <person name="Cseklye J."/>
            <person name="Drula E."/>
            <person name="Henrissat B."/>
            <person name="Nagy I."/>
            <person name="Chovatia M."/>
            <person name="Adam C."/>
            <person name="LaButti K."/>
            <person name="Lipzen A."/>
            <person name="Riley R."/>
            <person name="Grigoriev I.V."/>
            <person name="Nagy L.G."/>
        </authorList>
    </citation>
    <scope>NUCLEOTIDE SEQUENCE [LARGE SCALE GENOMIC DNA]</scope>
    <source>
        <strain evidence="7 8">NL-1724</strain>
    </source>
</reference>
<name>A0A550CZ02_9AGAR</name>
<evidence type="ECO:0000256" key="5">
    <source>
        <dbReference type="SAM" id="MobiDB-lite"/>
    </source>
</evidence>
<evidence type="ECO:0000256" key="3">
    <source>
        <dbReference type="ARBA" id="ARBA00023054"/>
    </source>
</evidence>
<feature type="coiled-coil region" evidence="4">
    <location>
        <begin position="985"/>
        <end position="1022"/>
    </location>
</feature>
<dbReference type="SUPFAM" id="SSF52540">
    <property type="entry name" value="P-loop containing nucleoside triphosphate hydrolases"/>
    <property type="match status" value="2"/>
</dbReference>
<feature type="region of interest" description="Disordered" evidence="5">
    <location>
        <begin position="929"/>
        <end position="960"/>
    </location>
</feature>
<feature type="coiled-coil region" evidence="4">
    <location>
        <begin position="400"/>
        <end position="455"/>
    </location>
</feature>
<organism evidence="7 8">
    <name type="scientific">Schizophyllum amplum</name>
    <dbReference type="NCBI Taxonomy" id="97359"/>
    <lineage>
        <taxon>Eukaryota</taxon>
        <taxon>Fungi</taxon>
        <taxon>Dikarya</taxon>
        <taxon>Basidiomycota</taxon>
        <taxon>Agaricomycotina</taxon>
        <taxon>Agaricomycetes</taxon>
        <taxon>Agaricomycetidae</taxon>
        <taxon>Agaricales</taxon>
        <taxon>Schizophyllaceae</taxon>
        <taxon>Schizophyllum</taxon>
    </lineage>
</organism>
<dbReference type="InterPro" id="IPR038729">
    <property type="entry name" value="Rad50/SbcC_AAA"/>
</dbReference>
<feature type="compositionally biased region" description="Basic and acidic residues" evidence="5">
    <location>
        <begin position="25"/>
        <end position="37"/>
    </location>
</feature>
<dbReference type="PANTHER" id="PTHR45916">
    <property type="entry name" value="STRUCTURAL MAINTENANCE OF CHROMOSOMES PROTEIN 5"/>
    <property type="match status" value="1"/>
</dbReference>
<dbReference type="AlphaFoldDB" id="A0A550CZ02"/>
<evidence type="ECO:0000256" key="1">
    <source>
        <dbReference type="ARBA" id="ARBA00010171"/>
    </source>
</evidence>
<keyword evidence="8" id="KW-1185">Reference proteome</keyword>
<comment type="caution">
    <text evidence="7">The sequence shown here is derived from an EMBL/GenBank/DDBJ whole genome shotgun (WGS) entry which is preliminary data.</text>
</comment>
<evidence type="ECO:0000259" key="6">
    <source>
        <dbReference type="Pfam" id="PF13476"/>
    </source>
</evidence>
<comment type="similarity">
    <text evidence="1">Belongs to the SMC family. SMC5 subfamily.</text>
</comment>
<keyword evidence="3 4" id="KW-0175">Coiled coil</keyword>
<protein>
    <recommendedName>
        <fullName evidence="2">Structural maintenance of chromosomes protein 5</fullName>
    </recommendedName>
</protein>
<feature type="domain" description="Rad50/SbcC-type AAA" evidence="6">
    <location>
        <begin position="113"/>
        <end position="313"/>
    </location>
</feature>
<proteinExistence type="inferred from homology"/>
<feature type="compositionally biased region" description="Basic and acidic residues" evidence="5">
    <location>
        <begin position="929"/>
        <end position="948"/>
    </location>
</feature>
<dbReference type="GO" id="GO:0003697">
    <property type="term" value="F:single-stranded DNA binding"/>
    <property type="evidence" value="ECO:0007669"/>
    <property type="project" value="TreeGrafter"/>
</dbReference>
<accession>A0A550CZ02</accession>
<dbReference type="GO" id="GO:0030915">
    <property type="term" value="C:Smc5-Smc6 complex"/>
    <property type="evidence" value="ECO:0007669"/>
    <property type="project" value="TreeGrafter"/>
</dbReference>
<dbReference type="Gene3D" id="3.40.50.300">
    <property type="entry name" value="P-loop containing nucleotide triphosphate hydrolases"/>
    <property type="match status" value="2"/>
</dbReference>
<keyword evidence="7" id="KW-0378">Hydrolase</keyword>
<feature type="compositionally biased region" description="Basic and acidic residues" evidence="5">
    <location>
        <begin position="71"/>
        <end position="81"/>
    </location>
</feature>
<feature type="compositionally biased region" description="Acidic residues" evidence="5">
    <location>
        <begin position="50"/>
        <end position="60"/>
    </location>
</feature>
<dbReference type="GO" id="GO:0005634">
    <property type="term" value="C:nucleus"/>
    <property type="evidence" value="ECO:0007669"/>
    <property type="project" value="TreeGrafter"/>
</dbReference>
<dbReference type="Pfam" id="PF13476">
    <property type="entry name" value="AAA_23"/>
    <property type="match status" value="1"/>
</dbReference>
<dbReference type="GO" id="GO:0000724">
    <property type="term" value="P:double-strand break repair via homologous recombination"/>
    <property type="evidence" value="ECO:0007669"/>
    <property type="project" value="TreeGrafter"/>
</dbReference>
<dbReference type="OrthoDB" id="10254973at2759"/>
<dbReference type="InterPro" id="IPR027417">
    <property type="entry name" value="P-loop_NTPase"/>
</dbReference>
<feature type="coiled-coil region" evidence="4">
    <location>
        <begin position="734"/>
        <end position="813"/>
    </location>
</feature>
<evidence type="ECO:0000313" key="8">
    <source>
        <dbReference type="Proteomes" id="UP000320762"/>
    </source>
</evidence>
<dbReference type="Proteomes" id="UP000320762">
    <property type="component" value="Unassembled WGS sequence"/>
</dbReference>
<feature type="coiled-coil region" evidence="4">
    <location>
        <begin position="284"/>
        <end position="318"/>
    </location>
</feature>
<evidence type="ECO:0000256" key="4">
    <source>
        <dbReference type="SAM" id="Coils"/>
    </source>
</evidence>
<feature type="region of interest" description="Disordered" evidence="5">
    <location>
        <begin position="1"/>
        <end position="102"/>
    </location>
</feature>
<dbReference type="EMBL" id="VDMD01000001">
    <property type="protein sequence ID" value="TRM70021.1"/>
    <property type="molecule type" value="Genomic_DNA"/>
</dbReference>
<dbReference type="PANTHER" id="PTHR45916:SF1">
    <property type="entry name" value="STRUCTURAL MAINTENANCE OF CHROMOSOMES PROTEIN 5"/>
    <property type="match status" value="1"/>
</dbReference>